<proteinExistence type="predicted"/>
<dbReference type="PANTHER" id="PTHR47633">
    <property type="entry name" value="IMMUNOGLOBULIN"/>
    <property type="match status" value="1"/>
</dbReference>
<dbReference type="GeneID" id="102809389"/>
<dbReference type="InterPro" id="IPR003599">
    <property type="entry name" value="Ig_sub"/>
</dbReference>
<dbReference type="PROSITE" id="PS50835">
    <property type="entry name" value="IG_LIKE"/>
    <property type="match status" value="1"/>
</dbReference>
<dbReference type="Gene3D" id="2.60.40.10">
    <property type="entry name" value="Immunoglobulins"/>
    <property type="match status" value="1"/>
</dbReference>
<dbReference type="SMART" id="SM00408">
    <property type="entry name" value="IGc2"/>
    <property type="match status" value="1"/>
</dbReference>
<protein>
    <submittedName>
        <fullName evidence="3">Peroxidasin homolog</fullName>
    </submittedName>
</protein>
<dbReference type="InterPro" id="IPR013783">
    <property type="entry name" value="Ig-like_fold"/>
</dbReference>
<evidence type="ECO:0000313" key="3">
    <source>
        <dbReference type="RefSeq" id="XP_006812951.1"/>
    </source>
</evidence>
<dbReference type="RefSeq" id="XP_006812951.1">
    <property type="nucleotide sequence ID" value="XM_006812888.1"/>
</dbReference>
<dbReference type="Pfam" id="PF07679">
    <property type="entry name" value="I-set"/>
    <property type="match status" value="1"/>
</dbReference>
<dbReference type="InterPro" id="IPR003598">
    <property type="entry name" value="Ig_sub2"/>
</dbReference>
<feature type="non-terminal residue" evidence="3">
    <location>
        <position position="133"/>
    </location>
</feature>
<evidence type="ECO:0000259" key="1">
    <source>
        <dbReference type="PROSITE" id="PS50835"/>
    </source>
</evidence>
<reference evidence="3" key="1">
    <citation type="submission" date="2025-08" db="UniProtKB">
        <authorList>
            <consortium name="RefSeq"/>
        </authorList>
    </citation>
    <scope>IDENTIFICATION</scope>
    <source>
        <tissue evidence="3">Testes</tissue>
    </source>
</reference>
<dbReference type="InterPro" id="IPR036179">
    <property type="entry name" value="Ig-like_dom_sf"/>
</dbReference>
<dbReference type="Proteomes" id="UP000694865">
    <property type="component" value="Unplaced"/>
</dbReference>
<gene>
    <name evidence="3" type="primary">LOC102809389</name>
</gene>
<dbReference type="InterPro" id="IPR007110">
    <property type="entry name" value="Ig-like_dom"/>
</dbReference>
<keyword evidence="2" id="KW-1185">Reference proteome</keyword>
<sequence length="133" mass="14670">MMTDARNSGNTQSAATCHHPLSLRGRQLVTVTTEELNCIAPHFVMEPSDVDATYGNQVFFSCRATGDPKPDIKWLHNNVLIDAEDGNYNVLEDGTLMIPHAEDDDEGTYECMARNAAGQAVTRVAELRYLGKQ</sequence>
<feature type="domain" description="Ig-like" evidence="1">
    <location>
        <begin position="41"/>
        <end position="122"/>
    </location>
</feature>
<dbReference type="InterPro" id="IPR013098">
    <property type="entry name" value="Ig_I-set"/>
</dbReference>
<accession>A0ABM0LYW0</accession>
<dbReference type="SUPFAM" id="SSF48726">
    <property type="entry name" value="Immunoglobulin"/>
    <property type="match status" value="1"/>
</dbReference>
<dbReference type="PANTHER" id="PTHR47633:SF4">
    <property type="entry name" value="MYOPALLADIN ISOFORM X1"/>
    <property type="match status" value="1"/>
</dbReference>
<evidence type="ECO:0000313" key="2">
    <source>
        <dbReference type="Proteomes" id="UP000694865"/>
    </source>
</evidence>
<dbReference type="SMART" id="SM00409">
    <property type="entry name" value="IG"/>
    <property type="match status" value="1"/>
</dbReference>
<name>A0ABM0LYW0_SACKO</name>
<organism evidence="2 3">
    <name type="scientific">Saccoglossus kowalevskii</name>
    <name type="common">Acorn worm</name>
    <dbReference type="NCBI Taxonomy" id="10224"/>
    <lineage>
        <taxon>Eukaryota</taxon>
        <taxon>Metazoa</taxon>
        <taxon>Hemichordata</taxon>
        <taxon>Enteropneusta</taxon>
        <taxon>Harrimaniidae</taxon>
        <taxon>Saccoglossus</taxon>
    </lineage>
</organism>